<feature type="disulfide bond" evidence="3">
    <location>
        <begin position="1317"/>
        <end position="1360"/>
    </location>
</feature>
<dbReference type="InterPro" id="IPR011042">
    <property type="entry name" value="6-blade_b-propeller_TolB-like"/>
</dbReference>
<proteinExistence type="predicted"/>
<dbReference type="InterPro" id="IPR009030">
    <property type="entry name" value="Growth_fac_rcpt_cys_sf"/>
</dbReference>
<feature type="repeat" description="LDL-receptor class B" evidence="4">
    <location>
        <begin position="716"/>
        <end position="758"/>
    </location>
</feature>
<dbReference type="InterPro" id="IPR050778">
    <property type="entry name" value="Cueball_EGF_LRP_Nidogen"/>
</dbReference>
<reference evidence="11" key="1">
    <citation type="submission" date="2015-02" db="EMBL/GenBank/DDBJ databases">
        <title>Genome sequencing for Strongylocentrotus purpuratus.</title>
        <authorList>
            <person name="Murali S."/>
            <person name="Liu Y."/>
            <person name="Vee V."/>
            <person name="English A."/>
            <person name="Wang M."/>
            <person name="Skinner E."/>
            <person name="Han Y."/>
            <person name="Muzny D.M."/>
            <person name="Worley K.C."/>
            <person name="Gibbs R.A."/>
        </authorList>
    </citation>
    <scope>NUCLEOTIDE SEQUENCE</scope>
</reference>
<feature type="domain" description="HYR" evidence="8">
    <location>
        <begin position="1439"/>
        <end position="1523"/>
    </location>
</feature>
<evidence type="ECO:0000313" key="11">
    <source>
        <dbReference type="Proteomes" id="UP000007110"/>
    </source>
</evidence>
<dbReference type="InterPro" id="IPR000742">
    <property type="entry name" value="EGF"/>
</dbReference>
<feature type="repeat" description="LDL-receptor class B" evidence="4">
    <location>
        <begin position="451"/>
        <end position="493"/>
    </location>
</feature>
<evidence type="ECO:0000256" key="4">
    <source>
        <dbReference type="PROSITE-ProRule" id="PRU00461"/>
    </source>
</evidence>
<keyword evidence="1" id="KW-0677">Repeat</keyword>
<evidence type="ECO:0000256" key="7">
    <source>
        <dbReference type="SAM" id="SignalP"/>
    </source>
</evidence>
<reference evidence="10" key="2">
    <citation type="submission" date="2021-01" db="UniProtKB">
        <authorList>
            <consortium name="EnsemblMetazoa"/>
        </authorList>
    </citation>
    <scope>IDENTIFICATION</scope>
</reference>
<dbReference type="SUPFAM" id="SSF57535">
    <property type="entry name" value="Complement control module/SCR domain"/>
    <property type="match status" value="8"/>
</dbReference>
<keyword evidence="6" id="KW-1133">Transmembrane helix</keyword>
<feature type="domain" description="Sushi" evidence="9">
    <location>
        <begin position="1250"/>
        <end position="1314"/>
    </location>
</feature>
<feature type="region of interest" description="Disordered" evidence="5">
    <location>
        <begin position="2452"/>
        <end position="2500"/>
    </location>
</feature>
<dbReference type="SMART" id="SM00032">
    <property type="entry name" value="CCP"/>
    <property type="match status" value="12"/>
</dbReference>
<dbReference type="CDD" id="cd00033">
    <property type="entry name" value="CCP"/>
    <property type="match status" value="8"/>
</dbReference>
<feature type="domain" description="Sushi" evidence="9">
    <location>
        <begin position="1665"/>
        <end position="1733"/>
    </location>
</feature>
<keyword evidence="6" id="KW-0812">Transmembrane</keyword>
<feature type="domain" description="Sushi" evidence="9">
    <location>
        <begin position="1315"/>
        <end position="1375"/>
    </location>
</feature>
<feature type="domain" description="Sushi" evidence="9">
    <location>
        <begin position="1819"/>
        <end position="1881"/>
    </location>
</feature>
<organism evidence="10 11">
    <name type="scientific">Strongylocentrotus purpuratus</name>
    <name type="common">Purple sea urchin</name>
    <dbReference type="NCBI Taxonomy" id="7668"/>
    <lineage>
        <taxon>Eukaryota</taxon>
        <taxon>Metazoa</taxon>
        <taxon>Echinodermata</taxon>
        <taxon>Eleutherozoa</taxon>
        <taxon>Echinozoa</taxon>
        <taxon>Echinoidea</taxon>
        <taxon>Euechinoidea</taxon>
        <taxon>Echinacea</taxon>
        <taxon>Camarodonta</taxon>
        <taxon>Echinidea</taxon>
        <taxon>Strongylocentrotidae</taxon>
        <taxon>Strongylocentrotus</taxon>
    </lineage>
</organism>
<feature type="repeat" description="LDL-receptor class B" evidence="4">
    <location>
        <begin position="135"/>
        <end position="177"/>
    </location>
</feature>
<evidence type="ECO:0000256" key="2">
    <source>
        <dbReference type="ARBA" id="ARBA00023157"/>
    </source>
</evidence>
<dbReference type="Gene3D" id="2.120.10.30">
    <property type="entry name" value="TolB, C-terminal domain"/>
    <property type="match status" value="3"/>
</dbReference>
<evidence type="ECO:0000256" key="1">
    <source>
        <dbReference type="ARBA" id="ARBA00022737"/>
    </source>
</evidence>
<dbReference type="OMA" id="GKKCKIP"/>
<dbReference type="OrthoDB" id="9990982at2759"/>
<dbReference type="PROSITE" id="PS50825">
    <property type="entry name" value="HYR"/>
    <property type="match status" value="5"/>
</dbReference>
<feature type="chain" id="PRO_5029572896" evidence="7">
    <location>
        <begin position="24"/>
        <end position="2667"/>
    </location>
</feature>
<dbReference type="InterPro" id="IPR035976">
    <property type="entry name" value="Sushi/SCR/CCP_sf"/>
</dbReference>
<evidence type="ECO:0000259" key="9">
    <source>
        <dbReference type="PROSITE" id="PS50923"/>
    </source>
</evidence>
<accession>A0A7M7NLH8</accession>
<dbReference type="InterPro" id="IPR000033">
    <property type="entry name" value="LDLR_classB_rpt"/>
</dbReference>
<dbReference type="SMART" id="SM01411">
    <property type="entry name" value="Ephrin_rec_like"/>
    <property type="match status" value="2"/>
</dbReference>
<evidence type="ECO:0000256" key="3">
    <source>
        <dbReference type="PROSITE-ProRule" id="PRU00302"/>
    </source>
</evidence>
<dbReference type="SUPFAM" id="SSF63825">
    <property type="entry name" value="YWTD domain"/>
    <property type="match status" value="3"/>
</dbReference>
<dbReference type="Proteomes" id="UP000007110">
    <property type="component" value="Unassembled WGS sequence"/>
</dbReference>
<feature type="compositionally biased region" description="Low complexity" evidence="5">
    <location>
        <begin position="2278"/>
        <end position="2290"/>
    </location>
</feature>
<dbReference type="Pfam" id="PF02494">
    <property type="entry name" value="HYR"/>
    <property type="match status" value="5"/>
</dbReference>
<dbReference type="SUPFAM" id="SSF57184">
    <property type="entry name" value="Growth factor receptor domain"/>
    <property type="match status" value="2"/>
</dbReference>
<dbReference type="GeneID" id="591940"/>
<keyword evidence="6" id="KW-0472">Membrane</keyword>
<feature type="transmembrane region" description="Helical" evidence="6">
    <location>
        <begin position="2545"/>
        <end position="2568"/>
    </location>
</feature>
<dbReference type="InterPro" id="IPR003410">
    <property type="entry name" value="HYR_dom"/>
</dbReference>
<dbReference type="Pfam" id="PF00058">
    <property type="entry name" value="Ldl_recept_b"/>
    <property type="match status" value="6"/>
</dbReference>
<feature type="disulfide bond" evidence="3">
    <location>
        <begin position="1043"/>
        <end position="1086"/>
    </location>
</feature>
<feature type="domain" description="Sushi" evidence="9">
    <location>
        <begin position="1376"/>
        <end position="1440"/>
    </location>
</feature>
<feature type="domain" description="HYR" evidence="8">
    <location>
        <begin position="1165"/>
        <end position="1249"/>
    </location>
</feature>
<feature type="domain" description="HYR" evidence="8">
    <location>
        <begin position="1948"/>
        <end position="2031"/>
    </location>
</feature>
<feature type="domain" description="Sushi" evidence="9">
    <location>
        <begin position="1041"/>
        <end position="1101"/>
    </location>
</feature>
<feature type="domain" description="HYR" evidence="8">
    <location>
        <begin position="1732"/>
        <end position="1818"/>
    </location>
</feature>
<dbReference type="FunFam" id="2.120.10.30:FF:000102">
    <property type="entry name" value="Uncharacterized protein, isoform B"/>
    <property type="match status" value="1"/>
</dbReference>
<dbReference type="InParanoid" id="A0A7M7NLH8"/>
<dbReference type="PANTHER" id="PTHR46513">
    <property type="entry name" value="VITELLOGENIN RECEPTOR-LIKE PROTEIN-RELATED-RELATED"/>
    <property type="match status" value="1"/>
</dbReference>
<keyword evidence="11" id="KW-1185">Reference proteome</keyword>
<feature type="compositionally biased region" description="Polar residues" evidence="5">
    <location>
        <begin position="2452"/>
        <end position="2478"/>
    </location>
</feature>
<feature type="region of interest" description="Disordered" evidence="5">
    <location>
        <begin position="2639"/>
        <end position="2667"/>
    </location>
</feature>
<evidence type="ECO:0000256" key="5">
    <source>
        <dbReference type="SAM" id="MobiDB-lite"/>
    </source>
</evidence>
<dbReference type="SMART" id="SM00181">
    <property type="entry name" value="EGF"/>
    <property type="match status" value="4"/>
</dbReference>
<keyword evidence="7" id="KW-0732">Signal</keyword>
<comment type="caution">
    <text evidence="3">Lacks conserved residue(s) required for the propagation of feature annotation.</text>
</comment>
<dbReference type="RefSeq" id="XP_030837510.1">
    <property type="nucleotide sequence ID" value="XM_030981650.1"/>
</dbReference>
<dbReference type="FunFam" id="2.120.10.30:FF:000252">
    <property type="entry name" value="Uncharacterized protein"/>
    <property type="match status" value="1"/>
</dbReference>
<feature type="domain" description="Sushi" evidence="9">
    <location>
        <begin position="1524"/>
        <end position="1589"/>
    </location>
</feature>
<dbReference type="PANTHER" id="PTHR46513:SF13">
    <property type="entry name" value="EGF-LIKE DOMAIN-CONTAINING PROTEIN"/>
    <property type="match status" value="1"/>
</dbReference>
<evidence type="ECO:0000313" key="10">
    <source>
        <dbReference type="EnsemblMetazoa" id="XP_030837510"/>
    </source>
</evidence>
<feature type="region of interest" description="Disordered" evidence="5">
    <location>
        <begin position="2518"/>
        <end position="2539"/>
    </location>
</feature>
<dbReference type="Pfam" id="PF00084">
    <property type="entry name" value="Sushi"/>
    <property type="match status" value="7"/>
</dbReference>
<dbReference type="Pfam" id="PF07699">
    <property type="entry name" value="Ephrin_rec_like"/>
    <property type="match status" value="2"/>
</dbReference>
<feature type="repeat" description="LDL-receptor class B" evidence="4">
    <location>
        <begin position="178"/>
        <end position="221"/>
    </location>
</feature>
<feature type="domain" description="HYR" evidence="8">
    <location>
        <begin position="2032"/>
        <end position="2120"/>
    </location>
</feature>
<dbReference type="PROSITE" id="PS50923">
    <property type="entry name" value="SUSHI"/>
    <property type="match status" value="8"/>
</dbReference>
<feature type="domain" description="Sushi" evidence="9">
    <location>
        <begin position="1102"/>
        <end position="1166"/>
    </location>
</feature>
<dbReference type="Gene3D" id="2.10.70.10">
    <property type="entry name" value="Complement Module, domain 1"/>
    <property type="match status" value="9"/>
</dbReference>
<name>A0A7M7NLH8_STRPU</name>
<feature type="repeat" description="LDL-receptor class B" evidence="4">
    <location>
        <begin position="802"/>
        <end position="845"/>
    </location>
</feature>
<dbReference type="FunFam" id="2.10.70.10:FF:000166">
    <property type="entry name" value="Uncharacterized protein"/>
    <property type="match status" value="2"/>
</dbReference>
<dbReference type="PROSITE" id="PS51120">
    <property type="entry name" value="LDLRB"/>
    <property type="match status" value="8"/>
</dbReference>
<dbReference type="EnsemblMetazoa" id="XM_030981650">
    <property type="protein sequence ID" value="XP_030837510"/>
    <property type="gene ID" value="LOC591940"/>
</dbReference>
<feature type="repeat" description="LDL-receptor class B" evidence="4">
    <location>
        <begin position="494"/>
        <end position="536"/>
    </location>
</feature>
<dbReference type="SMART" id="SM00135">
    <property type="entry name" value="LY"/>
    <property type="match status" value="14"/>
</dbReference>
<feature type="repeat" description="LDL-receptor class B" evidence="4">
    <location>
        <begin position="759"/>
        <end position="801"/>
    </location>
</feature>
<feature type="region of interest" description="Disordered" evidence="5">
    <location>
        <begin position="2253"/>
        <end position="2291"/>
    </location>
</feature>
<dbReference type="FunFam" id="2.120.10.30:FF:000132">
    <property type="entry name" value="Uncharacterized protein"/>
    <property type="match status" value="1"/>
</dbReference>
<evidence type="ECO:0000259" key="8">
    <source>
        <dbReference type="PROSITE" id="PS50825"/>
    </source>
</evidence>
<keyword evidence="2 3" id="KW-1015">Disulfide bond</keyword>
<dbReference type="Gene3D" id="2.10.50.10">
    <property type="entry name" value="Tumor Necrosis Factor Receptor, subunit A, domain 2"/>
    <property type="match status" value="2"/>
</dbReference>
<feature type="signal peptide" evidence="7">
    <location>
        <begin position="1"/>
        <end position="23"/>
    </location>
</feature>
<dbReference type="KEGG" id="spu:591940"/>
<dbReference type="FunFam" id="2.10.70.10:FF:000157">
    <property type="entry name" value="Predicted protein"/>
    <property type="match status" value="1"/>
</dbReference>
<dbReference type="InterPro" id="IPR000436">
    <property type="entry name" value="Sushi_SCR_CCP_dom"/>
</dbReference>
<sequence>MASRANLIVACVLLAVTLPLVLGESEPRNINDFANSEDRLVWAELFSSPGREARINSLPVNLITPGDVTTTYHYRASNAQFVGIAGDYANRTVFWSSTLNRTIYRGGLDDGSEATSLFTGTSTSVEGLAVDWMAKNVYWADSAYDWIMISDYNANYLRILIDTGLEKPRGIVTFPQKGYLFWSDWGEERRIERSTLAGEDRMTLVNTSIHFPNGITVDSQSERVFWVDALPEGNRIESCSLDGLNRTLLIEMAPRITHLFDLVINGNDIFVTSLTRQIQCVKKDTGTLAYTLSLGARPFGIMLYGPQYQPVIDSPCASNPCQHLCTSAPDSSFKCVCNHGYELTMNGTSCVRDEEKINKPQLLFVTRHEIIRFPANFADIPDAQIVKNKYLVSNRTLLVAVEMDAKAEMMFYSDYGKREIYRVRLFSGRSIKTVVGGVGSAEGLAVDWLNQNLYWTDAVRRHIAVSRYDGSRRKFLLEDDIVRPRSLVIHAIRKFMFWTEFGPPSQIERANLDGTGHMVIKTGLNSPNGLALDFNNDRLFYATRGDGIINSVNLDGSEPTRIYQKSGAKYFDIELFRDYLYFTEWGTDSGLHAVSISKQELVKSMVVSNVAYGVRMYDDTRQPDGISVCDEESCDHLCLPRSTEGFVCHCSIGFTLADDNFTCNVDIMEDNFVLVADTHIPGIFQISMDGPMTRFTALPLEDIVRTIALAYDPVETRVYWTDVRLGSFSRAHINGSGQETLGRSGVDGPDGLTIDPISRLLYWTDVARNTITVSSLDGTTIKTLVDSDLDQPRAIALDPVGGYMYYSDWGTAPKIEKAHMDGLNRQILVDSDIGWPNGIALDLDAGKLYWGDAKIDRIERINLDGTGREMIINLGARGHPYGVALYGSHVYWSDWKKYGLMRANKDDGSGMEEAGPQTFTRISEIHIYNSTRELSGSNACSKDNGRCSHLCIPTPTGRVCKCADGIELDSETNTTCLTSNLTCNASVSFGRFLMDDCTREPGRRCTVECIPGYWSVTEEYDVLCMPDGEWEMDMDTFCTVVECPVVNVTANASVVSCADPPIQNSTCVHECQFGYKWSSGNDHLTCEKDGTWSGSTLYCTVVTCPPLENSDNGMYHPLNCTTSGGQYDDQCVLFCQDGYRHVGTFIRTCGLDGHWSDEEISSSCIDTDPPSFGNTCPENQNVTADHGMAYVVLNVPDPIAEDNSGEPVTYLRSAASPYQLEDGENVITVVALDEANNTATCNFTVNVTVKYCSYLSVPLNGDIAGNCSYHYGSVCHFTCNYGYRLIGSNTRTCDMGGSDGSQPTWVGQKAVCERIECPHPVVPSKVVKSGCEAPYTPDEQCTYMCDPGYFRVNGSDLRTCQVNGSWSGENFYCESRKCDPIPPFEHGLIEPSSCKTIGGTVHNICTLSCTEGYRYQGQREHTCQEIGGWSNYDDSHICEDVTPPHFNGTCPQDQTITAPAGMTEVVVTWDMPQPVDTHSQIYNFTSSRQPGVTLPEGTHAIIITATDLNGNNATCRFYITVQLIRCAQELLPSNSRWVESCSQLVGTNCTLACRLGYTLSGAATKKCLWDERSLAGNWQWMGNQPVCQAVTCTAFPVDRRSMIVFGCNVSPSNQAPQPYGTRCKILCIKSTTRPFMGFFPGAPAFRTATCQEDGNWSADTQCTIKTCPSVPLPVNGVVVRSASSCTASTVDIGTTCVLGCEEGFQLSTVVAVTRCMPDGTWLQRNGGELQCLDVAPPTFAARCPRNVSVTTQPCTIKANVTYDVPEVTDNASAVTMVDPNVNETLPILLSRGRHQRMHTARDRAGNVAACLININVVAPMCRDEPEWRTGSLRVESMSCRNLHGSTVRFTCADPGMHLVGERERTCQEDGQWSGSSPTCELATCSALSLPANTVASPSLCSTSPLVSGGTQCKVTCGRGFSGTPVNFMRTQCSVNGNWTADITSIQCRDIAPPVYTYCPAGMSVTLGPNMNMAEVRWRLPVPNDNVGVVDTTTPEVTLPVQLAPGTELFTYTATDAQGLTGTCTFDVTVVDAEPPRALNCPGENEVTNLQADVLPVRVQYTEPMFTDNVGIANKQSVQWYTRYRWQNNLAFEYGYTELHFQATDSASNTAECNLKFEIVQTTECPELTAPPNSQVTCDPSGLVCRLACNSGFILTSDSIQTVFSCQGSGLWNHSTEWDKNPYVSVCTRRQVVATMTWDMTGDVVFNLDGDCFMARNHLQTSFVKLFKTSSMFKECSLDSSVDCALPDVSVTCSSAPTTATQGPRRRKKRESEPRSRDTSSSSATVSLRMTTTSGVSSVPSFFNNYNQSINNMWSETNVSLSLPNMTATLNPNQSELGGFMPICGNGQIIINMLCEYCPPGTFKNLRAPVCERCRKGSYQDLMGQSTCIRCSDGKSTGSTGAYKADHCKEMCLSGTYSYLGLGPDCLECPQGSFQENRGQRGCEPCFGNNTTSGPGASSVTSCIDPSDVTSPRPTSDNNIDGGGLSTPDSNRHSETTQPAILSEQPSPSIMVTGGKGSITMTTDSGGRPQTPGRKTGRKAGGGHGVVIGVCVALVLLVVIIVVIVVVVWKRHSDNIPMIKLTNIASAPGDDSEDDDDDNVTGDGKYHQMQEMDNFDLEHLATYGDEDALQAKRNSFSNALYKSEDDNPGGDASKGNCQVWTTFDESQT</sequence>
<dbReference type="Pfam" id="PF14670">
    <property type="entry name" value="FXa_inhibition"/>
    <property type="match status" value="1"/>
</dbReference>
<dbReference type="InterPro" id="IPR011641">
    <property type="entry name" value="Tyr-kin_ephrin_A/B_rcpt-like"/>
</dbReference>
<keyword evidence="3" id="KW-0768">Sushi</keyword>
<evidence type="ECO:0000256" key="6">
    <source>
        <dbReference type="SAM" id="Phobius"/>
    </source>
</evidence>
<feature type="compositionally biased region" description="Polar residues" evidence="5">
    <location>
        <begin position="2654"/>
        <end position="2667"/>
    </location>
</feature>
<protein>
    <submittedName>
        <fullName evidence="10">Uncharacterized protein</fullName>
    </submittedName>
</protein>
<feature type="repeat" description="LDL-receptor class B" evidence="4">
    <location>
        <begin position="846"/>
        <end position="889"/>
    </location>
</feature>
<dbReference type="PROSITE" id="PS01186">
    <property type="entry name" value="EGF_2"/>
    <property type="match status" value="1"/>
</dbReference>